<evidence type="ECO:0000256" key="7">
    <source>
        <dbReference type="ARBA" id="ARBA00022837"/>
    </source>
</evidence>
<dbReference type="GO" id="GO:0005509">
    <property type="term" value="F:calcium ion binding"/>
    <property type="evidence" value="ECO:0007669"/>
    <property type="project" value="UniProtKB-UniRule"/>
</dbReference>
<dbReference type="InterPro" id="IPR015919">
    <property type="entry name" value="Cadherin-like_sf"/>
</dbReference>
<dbReference type="InterPro" id="IPR013320">
    <property type="entry name" value="ConA-like_dom_sf"/>
</dbReference>
<evidence type="ECO:0000256" key="8">
    <source>
        <dbReference type="ARBA" id="ARBA00022889"/>
    </source>
</evidence>
<comment type="caution">
    <text evidence="14">Lacks conserved residue(s) required for the propagation of feature annotation.</text>
</comment>
<dbReference type="FunFam" id="2.60.40.60:FF:000013">
    <property type="entry name" value="Cadherin EGF LAG seven-pass G-type receptor"/>
    <property type="match status" value="1"/>
</dbReference>
<dbReference type="Pfam" id="PF00008">
    <property type="entry name" value="EGF"/>
    <property type="match status" value="1"/>
</dbReference>
<keyword evidence="3 14" id="KW-0245">EGF-like domain</keyword>
<feature type="compositionally biased region" description="Basic and acidic residues" evidence="15">
    <location>
        <begin position="4073"/>
        <end position="4083"/>
    </location>
</feature>
<feature type="domain" description="EGF-like" evidence="18">
    <location>
        <begin position="3625"/>
        <end position="3662"/>
    </location>
</feature>
<feature type="region of interest" description="Disordered" evidence="15">
    <location>
        <begin position="3831"/>
        <end position="3868"/>
    </location>
</feature>
<dbReference type="FunFam" id="2.60.40.60:FF:000015">
    <property type="entry name" value="FAT atypical cadherin 1"/>
    <property type="match status" value="1"/>
</dbReference>
<comment type="caution">
    <text evidence="20">The sequence shown here is derived from an EMBL/GenBank/DDBJ whole genome shotgun (WGS) entry which is preliminary data.</text>
</comment>
<feature type="domain" description="Cadherin" evidence="19">
    <location>
        <begin position="1630"/>
        <end position="1738"/>
    </location>
</feature>
<feature type="domain" description="Cadherin" evidence="19">
    <location>
        <begin position="1006"/>
        <end position="1109"/>
    </location>
</feature>
<feature type="transmembrane region" description="Helical" evidence="16">
    <location>
        <begin position="3679"/>
        <end position="3702"/>
    </location>
</feature>
<dbReference type="FunFam" id="2.60.40.60:FF:000024">
    <property type="entry name" value="FAT atypical cadherin 3"/>
    <property type="match status" value="3"/>
</dbReference>
<feature type="domain" description="Cadherin" evidence="19">
    <location>
        <begin position="897"/>
        <end position="1005"/>
    </location>
</feature>
<comment type="subcellular location">
    <subcellularLocation>
        <location evidence="1">Cell membrane</location>
        <topology evidence="1">Single-pass membrane protein</topology>
    </subcellularLocation>
</comment>
<evidence type="ECO:0000256" key="1">
    <source>
        <dbReference type="ARBA" id="ARBA00004162"/>
    </source>
</evidence>
<dbReference type="FunFam" id="2.60.40.60:FF:000053">
    <property type="entry name" value="FAT atypical cadherin 3"/>
    <property type="match status" value="1"/>
</dbReference>
<feature type="domain" description="Cadherin" evidence="19">
    <location>
        <begin position="1427"/>
        <end position="1528"/>
    </location>
</feature>
<evidence type="ECO:0000256" key="10">
    <source>
        <dbReference type="ARBA" id="ARBA00023136"/>
    </source>
</evidence>
<dbReference type="EMBL" id="CAXKWB010037366">
    <property type="protein sequence ID" value="CAL4149728.1"/>
    <property type="molecule type" value="Genomic_DNA"/>
</dbReference>
<dbReference type="Gene3D" id="2.60.120.200">
    <property type="match status" value="1"/>
</dbReference>
<dbReference type="InterPro" id="IPR001791">
    <property type="entry name" value="Laminin_G"/>
</dbReference>
<dbReference type="SMART" id="SM00179">
    <property type="entry name" value="EGF_CA"/>
    <property type="match status" value="3"/>
</dbReference>
<feature type="domain" description="Cadherin" evidence="19">
    <location>
        <begin position="2377"/>
        <end position="2476"/>
    </location>
</feature>
<evidence type="ECO:0000256" key="2">
    <source>
        <dbReference type="ARBA" id="ARBA00022475"/>
    </source>
</evidence>
<feature type="domain" description="Cadherin" evidence="19">
    <location>
        <begin position="1739"/>
        <end position="1841"/>
    </location>
</feature>
<keyword evidence="4 16" id="KW-0812">Transmembrane</keyword>
<dbReference type="CDD" id="cd11304">
    <property type="entry name" value="Cadherin_repeat"/>
    <property type="match status" value="28"/>
</dbReference>
<dbReference type="FunFam" id="2.60.40.60:FF:000039">
    <property type="entry name" value="FAT atypical cadherin 3"/>
    <property type="match status" value="1"/>
</dbReference>
<feature type="domain" description="Cadherin" evidence="19">
    <location>
        <begin position="549"/>
        <end position="649"/>
    </location>
</feature>
<feature type="disulfide bond" evidence="14">
    <location>
        <begin position="3652"/>
        <end position="3661"/>
    </location>
</feature>
<dbReference type="GO" id="GO:0048513">
    <property type="term" value="P:animal organ development"/>
    <property type="evidence" value="ECO:0007669"/>
    <property type="project" value="UniProtKB-ARBA"/>
</dbReference>
<feature type="domain" description="Cadherin" evidence="19">
    <location>
        <begin position="1141"/>
        <end position="1209"/>
    </location>
</feature>
<dbReference type="FunFam" id="2.60.40.60:FF:000037">
    <property type="entry name" value="FAT atypical cadherin 1"/>
    <property type="match status" value="1"/>
</dbReference>
<keyword evidence="11 14" id="KW-1015">Disulfide bond</keyword>
<dbReference type="PROSITE" id="PS00022">
    <property type="entry name" value="EGF_1"/>
    <property type="match status" value="4"/>
</dbReference>
<dbReference type="InterPro" id="IPR020894">
    <property type="entry name" value="Cadherin_CS"/>
</dbReference>
<feature type="compositionally biased region" description="Polar residues" evidence="15">
    <location>
        <begin position="3845"/>
        <end position="3857"/>
    </location>
</feature>
<dbReference type="InterPro" id="IPR000742">
    <property type="entry name" value="EGF"/>
</dbReference>
<keyword evidence="21" id="KW-1185">Reference proteome</keyword>
<dbReference type="PROSITE" id="PS00232">
    <property type="entry name" value="CADHERIN_1"/>
    <property type="match status" value="12"/>
</dbReference>
<dbReference type="CDD" id="cd00053">
    <property type="entry name" value="EGF"/>
    <property type="match status" value="1"/>
</dbReference>
<keyword evidence="7 13" id="KW-0106">Calcium</keyword>
<dbReference type="GO" id="GO:0030855">
    <property type="term" value="P:epithelial cell differentiation"/>
    <property type="evidence" value="ECO:0007669"/>
    <property type="project" value="UniProtKB-ARBA"/>
</dbReference>
<evidence type="ECO:0000259" key="18">
    <source>
        <dbReference type="PROSITE" id="PS50026"/>
    </source>
</evidence>
<feature type="domain" description="Cadherin" evidence="19">
    <location>
        <begin position="2044"/>
        <end position="2151"/>
    </location>
</feature>
<dbReference type="CDD" id="cd00054">
    <property type="entry name" value="EGF_CA"/>
    <property type="match status" value="3"/>
</dbReference>
<dbReference type="FunFam" id="2.60.40.60:FF:000033">
    <property type="entry name" value="FAT atypical cadherin 1"/>
    <property type="match status" value="1"/>
</dbReference>
<dbReference type="FunFam" id="2.60.40.60:FF:000058">
    <property type="entry name" value="FAT atypical cadherin 3"/>
    <property type="match status" value="1"/>
</dbReference>
<feature type="domain" description="Cadherin" evidence="19">
    <location>
        <begin position="2581"/>
        <end position="2684"/>
    </location>
</feature>
<dbReference type="FunFam" id="2.60.40.60:FF:000021">
    <property type="entry name" value="FAT atypical cadherin 1"/>
    <property type="match status" value="2"/>
</dbReference>
<reference evidence="20 21" key="1">
    <citation type="submission" date="2024-05" db="EMBL/GenBank/DDBJ databases">
        <authorList>
            <person name="Wallberg A."/>
        </authorList>
    </citation>
    <scope>NUCLEOTIDE SEQUENCE [LARGE SCALE GENOMIC DNA]</scope>
</reference>
<dbReference type="FunFam" id="2.60.40.60:FF:000100">
    <property type="entry name" value="protocadherin Fat 2"/>
    <property type="match status" value="1"/>
</dbReference>
<feature type="domain" description="Cadherin" evidence="19">
    <location>
        <begin position="2790"/>
        <end position="2894"/>
    </location>
</feature>
<evidence type="ECO:0000259" key="19">
    <source>
        <dbReference type="PROSITE" id="PS50268"/>
    </source>
</evidence>
<feature type="domain" description="Cadherin" evidence="19">
    <location>
        <begin position="714"/>
        <end position="797"/>
    </location>
</feature>
<dbReference type="Pfam" id="PF00028">
    <property type="entry name" value="Cadherin"/>
    <property type="match status" value="24"/>
</dbReference>
<feature type="domain" description="EGF-like" evidence="18">
    <location>
        <begin position="3267"/>
        <end position="3306"/>
    </location>
</feature>
<dbReference type="GO" id="GO:0008104">
    <property type="term" value="P:intracellular protein localization"/>
    <property type="evidence" value="ECO:0007669"/>
    <property type="project" value="UniProtKB-ARBA"/>
</dbReference>
<dbReference type="FunFam" id="2.60.40.60:FF:000116">
    <property type="entry name" value="Dachsous cadherin-related 2"/>
    <property type="match status" value="1"/>
</dbReference>
<feature type="domain" description="Laminin G" evidence="17">
    <location>
        <begin position="3322"/>
        <end position="3506"/>
    </location>
</feature>
<dbReference type="PANTHER" id="PTHR24026:SF136">
    <property type="entry name" value="PROTOCADHERIN-23"/>
    <property type="match status" value="1"/>
</dbReference>
<keyword evidence="5" id="KW-0732">Signal</keyword>
<dbReference type="PRINTS" id="PR00205">
    <property type="entry name" value="CADHERIN"/>
</dbReference>
<feature type="domain" description="Cadherin" evidence="19">
    <location>
        <begin position="1"/>
        <end position="86"/>
    </location>
</feature>
<dbReference type="GO" id="GO:0001736">
    <property type="term" value="P:establishment of planar polarity"/>
    <property type="evidence" value="ECO:0007669"/>
    <property type="project" value="UniProtKB-ARBA"/>
</dbReference>
<dbReference type="PROSITE" id="PS01187">
    <property type="entry name" value="EGF_CA"/>
    <property type="match status" value="1"/>
</dbReference>
<feature type="domain" description="Cadherin" evidence="19">
    <location>
        <begin position="1529"/>
        <end position="1629"/>
    </location>
</feature>
<feature type="domain" description="EGF-like" evidence="18">
    <location>
        <begin position="3512"/>
        <end position="3549"/>
    </location>
</feature>
<dbReference type="PROSITE" id="PS50026">
    <property type="entry name" value="EGF_3"/>
    <property type="match status" value="5"/>
</dbReference>
<keyword evidence="10 16" id="KW-0472">Membrane</keyword>
<feature type="domain" description="Cadherin" evidence="19">
    <location>
        <begin position="798"/>
        <end position="896"/>
    </location>
</feature>
<evidence type="ECO:0000256" key="5">
    <source>
        <dbReference type="ARBA" id="ARBA00022729"/>
    </source>
</evidence>
<dbReference type="Gene3D" id="2.60.40.60">
    <property type="entry name" value="Cadherins"/>
    <property type="match status" value="28"/>
</dbReference>
<keyword evidence="2" id="KW-1003">Cell membrane</keyword>
<organism evidence="20 21">
    <name type="scientific">Meganyctiphanes norvegica</name>
    <name type="common">Northern krill</name>
    <name type="synonym">Thysanopoda norvegica</name>
    <dbReference type="NCBI Taxonomy" id="48144"/>
    <lineage>
        <taxon>Eukaryota</taxon>
        <taxon>Metazoa</taxon>
        <taxon>Ecdysozoa</taxon>
        <taxon>Arthropoda</taxon>
        <taxon>Crustacea</taxon>
        <taxon>Multicrustacea</taxon>
        <taxon>Malacostraca</taxon>
        <taxon>Eumalacostraca</taxon>
        <taxon>Eucarida</taxon>
        <taxon>Euphausiacea</taxon>
        <taxon>Euphausiidae</taxon>
        <taxon>Meganyctiphanes</taxon>
    </lineage>
</organism>
<keyword evidence="6" id="KW-0677">Repeat</keyword>
<feature type="region of interest" description="Disordered" evidence="15">
    <location>
        <begin position="4039"/>
        <end position="4109"/>
    </location>
</feature>
<keyword evidence="8" id="KW-0130">Cell adhesion</keyword>
<dbReference type="InterPro" id="IPR000152">
    <property type="entry name" value="EGF-type_Asp/Asn_hydroxyl_site"/>
</dbReference>
<dbReference type="GO" id="GO:0005886">
    <property type="term" value="C:plasma membrane"/>
    <property type="evidence" value="ECO:0007669"/>
    <property type="project" value="UniProtKB-SubCell"/>
</dbReference>
<feature type="domain" description="Cadherin" evidence="19">
    <location>
        <begin position="3016"/>
        <end position="3111"/>
    </location>
</feature>
<feature type="domain" description="Cadherin" evidence="19">
    <location>
        <begin position="2895"/>
        <end position="3001"/>
    </location>
</feature>
<dbReference type="GO" id="GO:0007156">
    <property type="term" value="P:homophilic cell adhesion via plasma membrane adhesion molecules"/>
    <property type="evidence" value="ECO:0007669"/>
    <property type="project" value="InterPro"/>
</dbReference>
<evidence type="ECO:0000256" key="13">
    <source>
        <dbReference type="PROSITE-ProRule" id="PRU00043"/>
    </source>
</evidence>
<dbReference type="FunFam" id="2.60.40.60:FF:000020">
    <property type="entry name" value="Dachsous cadherin-related 1b"/>
    <property type="match status" value="4"/>
</dbReference>
<feature type="disulfide bond" evidence="14">
    <location>
        <begin position="3296"/>
        <end position="3305"/>
    </location>
</feature>
<dbReference type="SUPFAM" id="SSF49899">
    <property type="entry name" value="Concanavalin A-like lectins/glucanases"/>
    <property type="match status" value="1"/>
</dbReference>
<keyword evidence="12" id="KW-0325">Glycoprotein</keyword>
<evidence type="ECO:0000313" key="21">
    <source>
        <dbReference type="Proteomes" id="UP001497623"/>
    </source>
</evidence>
<evidence type="ECO:0000256" key="16">
    <source>
        <dbReference type="SAM" id="Phobius"/>
    </source>
</evidence>
<dbReference type="PANTHER" id="PTHR24026">
    <property type="entry name" value="FAT ATYPICAL CADHERIN-RELATED"/>
    <property type="match status" value="1"/>
</dbReference>
<keyword evidence="9 16" id="KW-1133">Transmembrane helix</keyword>
<dbReference type="Pfam" id="PF02210">
    <property type="entry name" value="Laminin_G_2"/>
    <property type="match status" value="1"/>
</dbReference>
<evidence type="ECO:0000256" key="11">
    <source>
        <dbReference type="ARBA" id="ARBA00023157"/>
    </source>
</evidence>
<evidence type="ECO:0000259" key="17">
    <source>
        <dbReference type="PROSITE" id="PS50025"/>
    </source>
</evidence>
<dbReference type="SUPFAM" id="SSF49313">
    <property type="entry name" value="Cadherin-like"/>
    <property type="match status" value="28"/>
</dbReference>
<evidence type="ECO:0000256" key="9">
    <source>
        <dbReference type="ARBA" id="ARBA00022989"/>
    </source>
</evidence>
<feature type="domain" description="Cadherin" evidence="19">
    <location>
        <begin position="238"/>
        <end position="341"/>
    </location>
</feature>
<dbReference type="PROSITE" id="PS00010">
    <property type="entry name" value="ASX_HYDROXYL"/>
    <property type="match status" value="1"/>
</dbReference>
<dbReference type="GO" id="GO:0007163">
    <property type="term" value="P:establishment or maintenance of cell polarity"/>
    <property type="evidence" value="ECO:0007669"/>
    <property type="project" value="UniProtKB-ARBA"/>
</dbReference>
<dbReference type="FunFam" id="2.60.40.60:FF:000092">
    <property type="entry name" value="Protocadherin 8"/>
    <property type="match status" value="1"/>
</dbReference>
<feature type="domain" description="Cadherin" evidence="19">
    <location>
        <begin position="2685"/>
        <end position="2789"/>
    </location>
</feature>
<dbReference type="SMART" id="SM00112">
    <property type="entry name" value="CA"/>
    <property type="match status" value="27"/>
</dbReference>
<evidence type="ECO:0000256" key="6">
    <source>
        <dbReference type="ARBA" id="ARBA00022737"/>
    </source>
</evidence>
<dbReference type="PROSITE" id="PS50268">
    <property type="entry name" value="CADHERIN_2"/>
    <property type="match status" value="28"/>
</dbReference>
<dbReference type="InterPro" id="IPR001881">
    <property type="entry name" value="EGF-like_Ca-bd_dom"/>
</dbReference>
<dbReference type="CDD" id="cd00110">
    <property type="entry name" value="LamG"/>
    <property type="match status" value="1"/>
</dbReference>
<feature type="domain" description="Cadherin" evidence="19">
    <location>
        <begin position="2477"/>
        <end position="2580"/>
    </location>
</feature>
<feature type="domain" description="Cadherin" evidence="19">
    <location>
        <begin position="1942"/>
        <end position="2043"/>
    </location>
</feature>
<dbReference type="SMART" id="SM00181">
    <property type="entry name" value="EGF"/>
    <property type="match status" value="6"/>
</dbReference>
<proteinExistence type="predicted"/>
<dbReference type="Gene3D" id="2.10.25.10">
    <property type="entry name" value="Laminin"/>
    <property type="match status" value="5"/>
</dbReference>
<dbReference type="Proteomes" id="UP001497623">
    <property type="component" value="Unassembled WGS sequence"/>
</dbReference>
<dbReference type="SMART" id="SM00282">
    <property type="entry name" value="LamG"/>
    <property type="match status" value="1"/>
</dbReference>
<name>A0AAV2S140_MEGNR</name>
<feature type="domain" description="Cadherin" evidence="19">
    <location>
        <begin position="448"/>
        <end position="553"/>
    </location>
</feature>
<gene>
    <name evidence="20" type="ORF">MNOR_LOCUS30494</name>
</gene>
<dbReference type="SUPFAM" id="SSF57196">
    <property type="entry name" value="EGF/Laminin"/>
    <property type="match status" value="4"/>
</dbReference>
<feature type="disulfide bond" evidence="14">
    <location>
        <begin position="3577"/>
        <end position="3586"/>
    </location>
</feature>
<feature type="domain" description="Cadherin" evidence="19">
    <location>
        <begin position="135"/>
        <end position="237"/>
    </location>
</feature>
<protein>
    <submittedName>
        <fullName evidence="20">Uncharacterized protein</fullName>
    </submittedName>
</protein>
<accession>A0AAV2S140</accession>
<dbReference type="InterPro" id="IPR018097">
    <property type="entry name" value="EGF_Ca-bd_CS"/>
</dbReference>
<feature type="domain" description="EGF-like" evidence="18">
    <location>
        <begin position="3588"/>
        <end position="3623"/>
    </location>
</feature>
<dbReference type="PROSITE" id="PS50025">
    <property type="entry name" value="LAM_G_DOMAIN"/>
    <property type="match status" value="1"/>
</dbReference>
<evidence type="ECO:0000256" key="3">
    <source>
        <dbReference type="ARBA" id="ARBA00022536"/>
    </source>
</evidence>
<feature type="domain" description="Cadherin" evidence="19">
    <location>
        <begin position="343"/>
        <end position="447"/>
    </location>
</feature>
<evidence type="ECO:0000313" key="20">
    <source>
        <dbReference type="EMBL" id="CAL4149728.1"/>
    </source>
</evidence>
<feature type="domain" description="EGF-like" evidence="18">
    <location>
        <begin position="3551"/>
        <end position="3587"/>
    </location>
</feature>
<feature type="domain" description="Cadherin" evidence="19">
    <location>
        <begin position="2162"/>
        <end position="2268"/>
    </location>
</feature>
<dbReference type="GO" id="GO:0048589">
    <property type="term" value="P:developmental growth"/>
    <property type="evidence" value="ECO:0007669"/>
    <property type="project" value="UniProtKB-ARBA"/>
</dbReference>
<evidence type="ECO:0000256" key="4">
    <source>
        <dbReference type="ARBA" id="ARBA00022692"/>
    </source>
</evidence>
<feature type="domain" description="Cadherin" evidence="19">
    <location>
        <begin position="1210"/>
        <end position="1328"/>
    </location>
</feature>
<feature type="domain" description="Cadherin" evidence="19">
    <location>
        <begin position="1842"/>
        <end position="1941"/>
    </location>
</feature>
<feature type="disulfide bond" evidence="14">
    <location>
        <begin position="3539"/>
        <end position="3548"/>
    </location>
</feature>
<evidence type="ECO:0000256" key="12">
    <source>
        <dbReference type="ARBA" id="ARBA00023180"/>
    </source>
</evidence>
<dbReference type="GO" id="GO:0007424">
    <property type="term" value="P:open tracheal system development"/>
    <property type="evidence" value="ECO:0007669"/>
    <property type="project" value="UniProtKB-ARBA"/>
</dbReference>
<evidence type="ECO:0000256" key="14">
    <source>
        <dbReference type="PROSITE-ProRule" id="PRU00076"/>
    </source>
</evidence>
<dbReference type="InterPro" id="IPR002126">
    <property type="entry name" value="Cadherin-like_dom"/>
</dbReference>
<feature type="domain" description="Cadherin" evidence="19">
    <location>
        <begin position="2269"/>
        <end position="2376"/>
    </location>
</feature>
<evidence type="ECO:0000256" key="15">
    <source>
        <dbReference type="SAM" id="MobiDB-lite"/>
    </source>
</evidence>
<sequence length="4109" mass="453378">MSAIDNDSSSVVTYRLNGDLEDTCWSMDSTTGVLSLTCDLKIYFPNVRQITKTYNMNITATDGFHKSDPTKITIKILNDDKKGNKLVDIQCKETDVRTQAEEILAAAAKINTAEEHYALLPLRYGLNTHAPEISHNIPKVLSVREDATTHSEVLKIKASDHDQGYNGRMVYALSGGQEAFRIGVKSGILETWGSLDRESVSEYILNITVYDLGVPHRSASQNITIQILDVNDNAPQFSQVSYSLHLPENTRNGTSVAHLQATDADEGVNAQVRYELVTHVKAFTIDPLTGIVYVSATLDREHLSEYDIRVLARDGAPENSLYSMAQILITIIDINDCAPDFGAAQEINVGIPEDLPLGAIVATVTATDKDMGGGGRITYSLIEDNVPFRIDTQTGIVRLSQLLDYESRSSYNITVIARDGGRPALQSQASLIVDIHDVDENIGAPIFPERLLRAGVQENQPPGTLVTKLAAEDPGGESLTYTITSGSGVGYFTIDDEGSLRTLVSLDRESSRGYWVTIVVTDAATVPLSDSAHMWVEVEDVNDHLPQTLDPAYRVFVAENAELGTTITTLQATDGDVSTSNISFTITGGNDEEHFSIDQLKGTLSVSGPLDRETTAEYKLSVTVSDGQLTSVTPVTVTITDVNDHRPHFLESLYRITIPARSRTNRRDPLFMEDEESEYNEAERGISDASRELGEWLSFTTEQITDLDEPLFWVFAVDDDIGPNALLEYSIKSNRGKRFKINSKTGQVYTNREFKPGDTYDLMIEARDGGLPSLSGTTRVILRVAEVPLSSAHAPVIQPSSLSSQVMEMDPPGQLVAFIHATDEDNDTLWYYITGGDVRGHFSIGVHTGIVSLARQLDHENQFRYTLQLSVTDGVLTTSDQLVIDVLDANDQYPVLSQAMYDASIEETAPVGTTVLALQCRDIDANSRLSPVYFTMHHSEALHSDGLFALDSATGEIMVARPLDRELSVEHQLTVSCHDRGRREHSDYSRVNIKVMDSNDHAPVFLEHEINSKVNMGASVGTVISKVTAFDRDKGNNGRISYSISEGNRHGVFTIDESLGSIYLSQPLSQESSLEYMLLVRAYDHGKPTRDATLPVKIVISSIDVPPSWDSMDLPDIIEVSEWASIGTAVAHVGVTNPISVAYKITGGNPQAKFRVSPASGIVSLVGALDHEEIAWYNITITATNTAGVFRSRWLGIRVLDENDWWPEWDEMDYVGVLLQDSIVGAPVYDVKSPVESPMPLTVTATDRDQQGQNGRVTYSIMEKNATKYFSLDPHTGAVRVSGSLDELAGDVASFSVWATDGGHPTRECQAPVNVRIKVESTYKTKVFFAHDEYKAILYKPTLPGVRVLCVDITTNAQRGPSYTIMNGDPDKAFSFDETSMCLIVQNHLNLRPSYNLTLKASVGSTLANTTLIILIRSVPYTSLAFTEDKYFANVLENSTKELNVAVIRIKSPHLNQNINYTIMNPNEHFEIKSSAGVIKTTGKPFDRETKDHFALMVQAQDLEELENIAFVEVNVVVLDVNDNAPVFVNQPLQALVSTSSKRGTIVTKVRSIDGDAGDFGAVKYELIRGSSELFSIGKETGEISLKQMLILADKTYSITVEASDGGKPPLKSQAQLIVKVVSAEGPMFSSAVYEATVPEDVVLGTAVVRVEAQNPSGTPLIFTIAEGNVDEEFSLDYKTGLGHPENECIICTQALLDYESIPSHNMTIRARDPLTGLYTDVVVTVALKDVNDNSPEFGKDVIHAQVSEAMNVGHVLLQVIATDRDTGLGGEVRYSCSEGCDYFTVIPDDGSIVLKAQLDAELRNEHRIIVTAWDLGLPPKSASTTVIVQVTDSNDNPPVWDAEVYKCRVSAEAIPGHIITSLRAHDADINQSQPLQYRIHAGDRYNIFHLGGTTGLLSVTAPHRLHGSVNLNISASDGVHIAFTQVQAQFITSNLHAPRFRTPLFEGSLEENLKPGHLVLTLEAEDLDNNDLNFLRYEILYQSQEGAFKVDKYGRLYSDKKLDREQLDLHVLYVSVTDKGGHSDFAKVQISIEDLNDNAPEYAMSSYQGNINVEFSKGVTFLQVQAIDKDFGRNGQVIYKIYEPSNSQVTQMFSVHPEAGNVSLIVDPNGRANEVFQFFIRAEDRGIPRRTSDVPVTIYLLPKDEHPPKFSSPYLQFFQREDAPIGSVITSFMNGDKSKVQYEIISQVYDKENVNMKSLPLNENSKPFALRHSGLFTEVILQNPLNRENHRLKQIIITNQTMTTPPILDYLSISVIVMDVNDCAPQFSSEVYEAMITENNKIEATVTVLTATDEDEGNNGEVHYSILDSEDLEVMSNFRIDPYSGAVVLTSTLDRELRSQYSFTIQAADRGVPQLSSTARVIVHVKDVNDNPPIFTQESYVTAVLEDAEIDTVIIGLQVTDADQSIMELDYFVTAGDHEGLFMVYASGEVYVAHSLDREKQEEYVLTITATDGKFTANTTVFVTVLDVNDNGPECKDYIYHKEISEGASLGTYVASIESWDSDVGLAARSRYSLTGEGAEDFAIEHLSGQVTTAAQLDREHQNRYSLLAVVEDWDYPELQCQVKMIIDIGDINDNAPQFSMNNYVTTVSEDAPINSVVFKMAATDPDLGFSRKIRYSMVDSADDHFTIDNTEGIVMLSKSLDREIKNTYSITVQATDQGSPPLASTAVLTISVSDINDNPPEFVQTVQQTSVPENIEVDTEVMRVMATSKDIGINAEITYSINHSTEEAFLKIHPKTGVIRIGSSLDYEKVQQVITTVIATDGGDPPLSSTAIVNVTVTDVNDNTPVFSQQSYYTKVNENARPRITIIQVSATDVDSNDNGKLNYVLKPGQSHLPFQVDKYTGVLTLLEGLDREKVNKYEAVVEARDLGLPSNTATTTINIVVEDVNDNPPEFTNSNYSVVVQENRPVGYSVMHLLATDADVDPNGAPFTWELLNHASSDTHFTIGQDAIIRLATNRLNHLIQNKYNLEVRVWDSGSPPLHASTIVEVTVVEESRYPPTIYPLLASVANFKLPYPGGVVGKIISLDQDPYDTLEYSVHYDKGANVMKYFDIDGQDGTLVAISPLDEGKYKVNVSVYDGSFTTIGMAYIHVNIITEDMLESSVIVQIGPVLPDEFLTQRQKEFVRAIAFELALKEDSLKILSIQPTISMPRPNSRSKRDVLTSLDVLIAVEKNMHSYLTRDQLKVELNLKQNQIRKRLKMPLFNIMESACNMTDCSENGLCIDIVEIDDSQSEHIKAKSSSLVAPKFSQRTICQCHQGLGGHKCEEVLNACGHRPCASYEECTPTDSNSKGFTCQCQENTGGPQCSVDLSHCQKTACPYYPHRPLSFKGKSYAQYNVPRHSQSTSFSLTVYMRTMYPVGTIMFSSGNVDYSILEVANGHVQYRWDCGSGEGLVRISAIQVNDGIWHFINLTREGTISRLTVDNEGSSGVAPGVHDSLNLNSDFMFIGAKVEKDHSPGRQTHISSSLGFVGCMDKVNIDGRELPLAMSGSANTGATMKRLANVELQCPTRLDVPGICGSYPCLNGGACSEPKIGTFHCSCHPRFTGSQCHVDTAPCSSSPCLNGGKCIVVGHSYKCKCPNKLSGQRCEYGVHCNPNPCQNGGRCEEGQRAPICKCQQFSGPTCDEDIDECAHHNPCQNSGTCLNFYGGFKCICHGNVTGEYCTEAVHKHNKQQTSLNITLENLICILAVFLAALVAVLVLIAWHRRRWKHKQLQQNNISNSEMHVKNDLKADDSPKRNSKICNVQADQVPPLPPRPASYTPSTDSALFHTLKQLADLSAQANDNIELTALTRKLGETDVGQKPWYHHNNLNESYFTPVKDIGCSIASNLDNTDQQECTESPGAPSTPYSEQSTVSLETGSPPAIPPLPLHILKNRNKGKSSLEERLTHHSGRENIVIKGDLALGEHSLSQEKNKGWNKYNNCNSTAVHDNRERRDTDKNIMDKQPILNRLSNPPDVIMNVATPLLISDARDDIMTIVDEEEDDEDEDDPCSFEEILLANNISLGTNSDNDTMKYNIVSDLDDECPDYETMKISNVPVEKEDCNKFGSPRSRRPFQRSDYSRVSDVSFLSTPEDESVKDSFSDIHESDDDSSENKLENRRMIQASHSEVYL</sequence>